<dbReference type="GO" id="GO:0003677">
    <property type="term" value="F:DNA binding"/>
    <property type="evidence" value="ECO:0007669"/>
    <property type="project" value="UniProtKB-UniRule"/>
</dbReference>
<dbReference type="Gene3D" id="1.25.40.10">
    <property type="entry name" value="Tetratricopeptide repeat domain"/>
    <property type="match status" value="2"/>
</dbReference>
<dbReference type="PROSITE" id="PS51755">
    <property type="entry name" value="OMPR_PHOB"/>
    <property type="match status" value="1"/>
</dbReference>
<evidence type="ECO:0000256" key="2">
    <source>
        <dbReference type="PROSITE-ProRule" id="PRU01091"/>
    </source>
</evidence>
<proteinExistence type="predicted"/>
<sequence length="520" mass="56987">MSRQTLLTAASLAEQADFRIGSVTVYPSIRIVAAGHRREKVEPRVMQVLIALAQAANEVLTRDELFERCWGGVFVGDDSLNRAVAGVRRIASHLADDSFTIETIPRTGYRLVSEHGPQMLEDDAVAVDDPIPLASSGGISRRWLVAGGAAVGLGAALVFWTRGGPVDPAQELIDEARIVMRAGSPDAMSRAIGLLRQAVAKYPESGPAWGLLSLALARVDEHALDTATISVEEIERSANRALQLESGNADAMAALAISIPYYGDWLATEQRFDQILAKHPDHIFTQDSRLFFLGAVGRMKESAEDRFDLVKRAPFDAAVGYKEVYAHWFMGDIAKADRAAMRGLDMWPRDPGFWFARLWVLANTGRIDRALAHVSDQATRPAFPPPMFDTMRLALEAAQSRQAAAIAAATQRVMMSVGQNVSAVINAMMLLNIMGAIDDAFTLADAYYLERGPIIAAMQWRPGQPVVPDQRRRKTNMLFVPTMRAMQQDPRFMPLMEDIGLAAYWDKRGIAPDFLAGPSG</sequence>
<dbReference type="InterPro" id="IPR036388">
    <property type="entry name" value="WH-like_DNA-bd_sf"/>
</dbReference>
<dbReference type="InterPro" id="IPR016032">
    <property type="entry name" value="Sig_transdc_resp-reg_C-effctor"/>
</dbReference>
<evidence type="ECO:0000313" key="4">
    <source>
        <dbReference type="EMBL" id="MXO51212.1"/>
    </source>
</evidence>
<protein>
    <recommendedName>
        <fullName evidence="3">OmpR/PhoB-type domain-containing protein</fullName>
    </recommendedName>
</protein>
<dbReference type="GO" id="GO:0000160">
    <property type="term" value="P:phosphorelay signal transduction system"/>
    <property type="evidence" value="ECO:0007669"/>
    <property type="project" value="InterPro"/>
</dbReference>
<dbReference type="SMART" id="SM00862">
    <property type="entry name" value="Trans_reg_C"/>
    <property type="match status" value="1"/>
</dbReference>
<dbReference type="EMBL" id="WTYF01000004">
    <property type="protein sequence ID" value="MXO51212.1"/>
    <property type="molecule type" value="Genomic_DNA"/>
</dbReference>
<evidence type="ECO:0000259" key="3">
    <source>
        <dbReference type="PROSITE" id="PS51755"/>
    </source>
</evidence>
<reference evidence="4 5" key="1">
    <citation type="submission" date="2019-12" db="EMBL/GenBank/DDBJ databases">
        <title>Genomic-based taxomic classification of the family Erythrobacteraceae.</title>
        <authorList>
            <person name="Xu L."/>
        </authorList>
    </citation>
    <scope>NUCLEOTIDE SEQUENCE [LARGE SCALE GENOMIC DNA]</scope>
    <source>
        <strain evidence="4 5">DSM 16225</strain>
    </source>
</reference>
<evidence type="ECO:0000313" key="5">
    <source>
        <dbReference type="Proteomes" id="UP000444185"/>
    </source>
</evidence>
<dbReference type="SUPFAM" id="SSF46894">
    <property type="entry name" value="C-terminal effector domain of the bipartite response regulators"/>
    <property type="match status" value="1"/>
</dbReference>
<dbReference type="CDD" id="cd00383">
    <property type="entry name" value="trans_reg_C"/>
    <property type="match status" value="1"/>
</dbReference>
<dbReference type="SUPFAM" id="SSF48452">
    <property type="entry name" value="TPR-like"/>
    <property type="match status" value="1"/>
</dbReference>
<dbReference type="RefSeq" id="WP_325065312.1">
    <property type="nucleotide sequence ID" value="NZ_WTYF01000004.1"/>
</dbReference>
<organism evidence="4 5">
    <name type="scientific">Qipengyuania gaetbuli</name>
    <dbReference type="NCBI Taxonomy" id="266952"/>
    <lineage>
        <taxon>Bacteria</taxon>
        <taxon>Pseudomonadati</taxon>
        <taxon>Pseudomonadota</taxon>
        <taxon>Alphaproteobacteria</taxon>
        <taxon>Sphingomonadales</taxon>
        <taxon>Erythrobacteraceae</taxon>
        <taxon>Qipengyuania</taxon>
    </lineage>
</organism>
<dbReference type="InterPro" id="IPR011990">
    <property type="entry name" value="TPR-like_helical_dom_sf"/>
</dbReference>
<dbReference type="Gene3D" id="1.10.10.10">
    <property type="entry name" value="Winged helix-like DNA-binding domain superfamily/Winged helix DNA-binding domain"/>
    <property type="match status" value="1"/>
</dbReference>
<dbReference type="Pfam" id="PF00486">
    <property type="entry name" value="Trans_reg_C"/>
    <property type="match status" value="1"/>
</dbReference>
<evidence type="ECO:0000256" key="1">
    <source>
        <dbReference type="ARBA" id="ARBA00023125"/>
    </source>
</evidence>
<dbReference type="GO" id="GO:0006355">
    <property type="term" value="P:regulation of DNA-templated transcription"/>
    <property type="evidence" value="ECO:0007669"/>
    <property type="project" value="InterPro"/>
</dbReference>
<dbReference type="Proteomes" id="UP000444185">
    <property type="component" value="Unassembled WGS sequence"/>
</dbReference>
<feature type="DNA-binding region" description="OmpR/PhoB-type" evidence="2">
    <location>
        <begin position="15"/>
        <end position="113"/>
    </location>
</feature>
<gene>
    <name evidence="4" type="ORF">GRI42_07830</name>
</gene>
<name>A0A844Y287_9SPHN</name>
<feature type="domain" description="OmpR/PhoB-type" evidence="3">
    <location>
        <begin position="15"/>
        <end position="113"/>
    </location>
</feature>
<dbReference type="AlphaFoldDB" id="A0A844Y287"/>
<keyword evidence="5" id="KW-1185">Reference proteome</keyword>
<accession>A0A844Y287</accession>
<keyword evidence="1 2" id="KW-0238">DNA-binding</keyword>
<dbReference type="InterPro" id="IPR001867">
    <property type="entry name" value="OmpR/PhoB-type_DNA-bd"/>
</dbReference>
<comment type="caution">
    <text evidence="4">The sequence shown here is derived from an EMBL/GenBank/DDBJ whole genome shotgun (WGS) entry which is preliminary data.</text>
</comment>